<evidence type="ECO:0000313" key="1">
    <source>
        <dbReference type="EMBL" id="GGS06769.1"/>
    </source>
</evidence>
<sequence length="277" mass="30332">MTTLNEVQPLTPAETGRLRELEVTILQGLTTFRETGSALAEIRDGRLYRATYSTFDAYLTERWGISRQHAGRLIQAAEVAQVLSPTGYTPDTEREARTSEAKAAAQVVQQLAPEQQQQVARFIQATTGTAKPTTSQIKAVAEVVQAIDEHGTVAHPETGEPVPFMELPEPARMAVIRENVSTGTHERLQRQKGHVQGSVMQAKSNGRGGWTDWCLSYAEQQLTGTQELRLVIKRDASGNATVQALVVDTESHATVAYGDHAPYLKKAVMNLVEEVKA</sequence>
<comment type="caution">
    <text evidence="1">The sequence shown here is derived from an EMBL/GenBank/DDBJ whole genome shotgun (WGS) entry which is preliminary data.</text>
</comment>
<gene>
    <name evidence="1" type="ORF">GCM10008960_36460</name>
</gene>
<name>A0ABQ2SB14_9DEIO</name>
<reference evidence="2" key="1">
    <citation type="journal article" date="2019" name="Int. J. Syst. Evol. Microbiol.">
        <title>The Global Catalogue of Microorganisms (GCM) 10K type strain sequencing project: providing services to taxonomists for standard genome sequencing and annotation.</title>
        <authorList>
            <consortium name="The Broad Institute Genomics Platform"/>
            <consortium name="The Broad Institute Genome Sequencing Center for Infectious Disease"/>
            <person name="Wu L."/>
            <person name="Ma J."/>
        </authorList>
    </citation>
    <scope>NUCLEOTIDE SEQUENCE [LARGE SCALE GENOMIC DNA]</scope>
    <source>
        <strain evidence="2">JCM 31405</strain>
    </source>
</reference>
<dbReference type="EMBL" id="BMQN01000017">
    <property type="protein sequence ID" value="GGS06769.1"/>
    <property type="molecule type" value="Genomic_DNA"/>
</dbReference>
<keyword evidence="2" id="KW-1185">Reference proteome</keyword>
<accession>A0ABQ2SB14</accession>
<evidence type="ECO:0000313" key="2">
    <source>
        <dbReference type="Proteomes" id="UP000644548"/>
    </source>
</evidence>
<organism evidence="1 2">
    <name type="scientific">Deinococcus sedimenti</name>
    <dbReference type="NCBI Taxonomy" id="1867090"/>
    <lineage>
        <taxon>Bacteria</taxon>
        <taxon>Thermotogati</taxon>
        <taxon>Deinococcota</taxon>
        <taxon>Deinococci</taxon>
        <taxon>Deinococcales</taxon>
        <taxon>Deinococcaceae</taxon>
        <taxon>Deinococcus</taxon>
    </lineage>
</organism>
<protein>
    <submittedName>
        <fullName evidence="1">Uncharacterized protein</fullName>
    </submittedName>
</protein>
<dbReference type="RefSeq" id="WP_189074594.1">
    <property type="nucleotide sequence ID" value="NZ_BMQN01000017.1"/>
</dbReference>
<dbReference type="Proteomes" id="UP000644548">
    <property type="component" value="Unassembled WGS sequence"/>
</dbReference>
<proteinExistence type="predicted"/>